<keyword evidence="2" id="KW-0436">Ligase</keyword>
<name>A0ABV7AUS2_9GAMM</name>
<proteinExistence type="predicted"/>
<evidence type="ECO:0000256" key="1">
    <source>
        <dbReference type="SAM" id="MobiDB-lite"/>
    </source>
</evidence>
<organism evidence="2 3">
    <name type="scientific">Azotobacter bryophylli</name>
    <dbReference type="NCBI Taxonomy" id="1986537"/>
    <lineage>
        <taxon>Bacteria</taxon>
        <taxon>Pseudomonadati</taxon>
        <taxon>Pseudomonadota</taxon>
        <taxon>Gammaproteobacteria</taxon>
        <taxon>Pseudomonadales</taxon>
        <taxon>Pseudomonadaceae</taxon>
        <taxon>Azotobacter</taxon>
    </lineage>
</organism>
<dbReference type="EMBL" id="JBHRSJ010000029">
    <property type="protein sequence ID" value="MFC2973289.1"/>
    <property type="molecule type" value="Genomic_DNA"/>
</dbReference>
<gene>
    <name evidence="2" type="ORF">ACFOJE_13855</name>
</gene>
<evidence type="ECO:0000313" key="2">
    <source>
        <dbReference type="EMBL" id="MFC2973289.1"/>
    </source>
</evidence>
<dbReference type="InterPro" id="IPR014746">
    <property type="entry name" value="Gln_synth/guanido_kin_cat_dom"/>
</dbReference>
<evidence type="ECO:0000313" key="3">
    <source>
        <dbReference type="Proteomes" id="UP001595457"/>
    </source>
</evidence>
<dbReference type="GO" id="GO:0016874">
    <property type="term" value="F:ligase activity"/>
    <property type="evidence" value="ECO:0007669"/>
    <property type="project" value="UniProtKB-KW"/>
</dbReference>
<keyword evidence="3" id="KW-1185">Reference proteome</keyword>
<sequence>MKLYRYPALSSALCGIEFEYLLIDLRTGRLRDFRDLDFRQLSAQLADKPGLDDPGLAVGDMGIRSGYWYLEGDERYHPDGSFRTLAVKGVEIRTPPENGVENAIARLLEIEAQLAQRLERHGLGLAIAGLNPQHERYEFDPPLNAFETRLRAEDREYDGSEVSTLTYGPDINLSLPGWSLASSLDAARKLNYYAPYLVPFSFSSPYYAGAPWHGWSRRTWLRCACRPAVKLYCEPEIHAAQAGQSVLTRSARLPREVGRLEFKAFDAMPSVELLTACCHLLTGICLADDLRGRSEQPDLALYRRAALAAFDDRGIRDGARRLLDSAAAALDRAGDDTAVMSLLPLAHLLASRSTPAHALRASGRMYHPGGLSSTLERPRASA</sequence>
<comment type="caution">
    <text evidence="2">The sequence shown here is derived from an EMBL/GenBank/DDBJ whole genome shotgun (WGS) entry which is preliminary data.</text>
</comment>
<dbReference type="Proteomes" id="UP001595457">
    <property type="component" value="Unassembled WGS sequence"/>
</dbReference>
<reference evidence="3" key="1">
    <citation type="journal article" date="2019" name="Int. J. Syst. Evol. Microbiol.">
        <title>The Global Catalogue of Microorganisms (GCM) 10K type strain sequencing project: providing services to taxonomists for standard genome sequencing and annotation.</title>
        <authorList>
            <consortium name="The Broad Institute Genomics Platform"/>
            <consortium name="The Broad Institute Genome Sequencing Center for Infectious Disease"/>
            <person name="Wu L."/>
            <person name="Ma J."/>
        </authorList>
    </citation>
    <scope>NUCLEOTIDE SEQUENCE [LARGE SCALE GENOMIC DNA]</scope>
    <source>
        <strain evidence="3">KCTC 62195</strain>
    </source>
</reference>
<dbReference type="Gene3D" id="3.30.590.20">
    <property type="match status" value="1"/>
</dbReference>
<dbReference type="SUPFAM" id="SSF55931">
    <property type="entry name" value="Glutamine synthetase/guanido kinase"/>
    <property type="match status" value="1"/>
</dbReference>
<dbReference type="Pfam" id="PF04107">
    <property type="entry name" value="GCS2"/>
    <property type="match status" value="1"/>
</dbReference>
<dbReference type="InterPro" id="IPR006336">
    <property type="entry name" value="GCS2"/>
</dbReference>
<protein>
    <submittedName>
        <fullName evidence="2">Glutamate-cysteine ligase family protein</fullName>
    </submittedName>
</protein>
<feature type="region of interest" description="Disordered" evidence="1">
    <location>
        <begin position="363"/>
        <end position="382"/>
    </location>
</feature>
<accession>A0ABV7AUS2</accession>
<dbReference type="RefSeq" id="WP_377814973.1">
    <property type="nucleotide sequence ID" value="NZ_JBHRSJ010000029.1"/>
</dbReference>